<keyword evidence="5 7" id="KW-0063">Aspartyl esterase</keyword>
<dbReference type="GO" id="GO:0045490">
    <property type="term" value="P:pectin catabolic process"/>
    <property type="evidence" value="ECO:0007669"/>
    <property type="project" value="UniProtKB-UniRule"/>
</dbReference>
<evidence type="ECO:0000256" key="6">
    <source>
        <dbReference type="PROSITE-ProRule" id="PRU10040"/>
    </source>
</evidence>
<evidence type="ECO:0000256" key="4">
    <source>
        <dbReference type="ARBA" id="ARBA00022801"/>
    </source>
</evidence>
<dbReference type="Pfam" id="PF01095">
    <property type="entry name" value="Pectinesterase"/>
    <property type="match status" value="1"/>
</dbReference>
<name>A0A835IBC3_9MAGN</name>
<keyword evidence="10" id="KW-1185">Reference proteome</keyword>
<dbReference type="SMART" id="SM00856">
    <property type="entry name" value="PMEI"/>
    <property type="match status" value="1"/>
</dbReference>
<evidence type="ECO:0000256" key="1">
    <source>
        <dbReference type="ARBA" id="ARBA00005184"/>
    </source>
</evidence>
<comment type="caution">
    <text evidence="9">The sequence shown here is derived from an EMBL/GenBank/DDBJ whole genome shotgun (WGS) entry which is preliminary data.</text>
</comment>
<gene>
    <name evidence="9" type="ORF">IFM89_014839</name>
</gene>
<sequence>MAHTLMGSSQLRAIFFTFLLVHFSLSMKYVVGADSMDLECLKVPSTNFLTSLRTTIEAIRSIVSVVAPFVNIIGDARESYAVADCLELLDYSTNELNWTIRTTENTNANVISTGNRRSDLKTWLSAASGNQETCADGFGDSNSIVKDLIVGPLGELTSQVIQVLGMVAEGPSGGHAERKAREGNNFPSWMRVRDRGLLQGPVNVKMADVVVAQDGSGNFTTIMEAVLAAPDYSARRYVIHIKKGLYNEYVDIKKKKWNLMMTGDGMGVTVISGNHNVVDGWTTFRSATFAVSALGFIARDLTIENTAGPLKHQAVALRSDSDLSVFFRCDIKGYQDTLYAHSLRQFYSKCTITGTVDFIFGDGQVVFQNCTILAGKPLADQKNTITAQGRIQPGQTSGFSFQFCNFSANFDLLPSVNSTHTYLGRPWKQYSKTVVMQSYLSDAIRPEGWTYWNDTTLYYLESLYYAEFENYGPGYNVTSRVKWLGYHRLNDSRQATNFTVSEFIDGDLWLPSTGIGFTAGLST</sequence>
<reference evidence="9 10" key="1">
    <citation type="submission" date="2020-10" db="EMBL/GenBank/DDBJ databases">
        <title>The Coptis chinensis genome and diversification of protoberbering-type alkaloids.</title>
        <authorList>
            <person name="Wang B."/>
            <person name="Shu S."/>
            <person name="Song C."/>
            <person name="Liu Y."/>
        </authorList>
    </citation>
    <scope>NUCLEOTIDE SEQUENCE [LARGE SCALE GENOMIC DNA]</scope>
    <source>
        <strain evidence="9">HL-2020</strain>
        <tissue evidence="9">Leaf</tissue>
    </source>
</reference>
<dbReference type="Gene3D" id="2.160.20.10">
    <property type="entry name" value="Single-stranded right-handed beta-helix, Pectin lyase-like"/>
    <property type="match status" value="1"/>
</dbReference>
<evidence type="ECO:0000313" key="10">
    <source>
        <dbReference type="Proteomes" id="UP000631114"/>
    </source>
</evidence>
<dbReference type="CDD" id="cd15799">
    <property type="entry name" value="PMEI-like_4"/>
    <property type="match status" value="1"/>
</dbReference>
<comment type="similarity">
    <text evidence="2">In the N-terminal section; belongs to the PMEI family.</text>
</comment>
<evidence type="ECO:0000313" key="9">
    <source>
        <dbReference type="EMBL" id="KAF9614039.1"/>
    </source>
</evidence>
<feature type="active site" evidence="6">
    <location>
        <position position="357"/>
    </location>
</feature>
<dbReference type="GO" id="GO:0030599">
    <property type="term" value="F:pectinesterase activity"/>
    <property type="evidence" value="ECO:0007669"/>
    <property type="project" value="UniProtKB-UniRule"/>
</dbReference>
<evidence type="ECO:0000256" key="2">
    <source>
        <dbReference type="ARBA" id="ARBA00006027"/>
    </source>
</evidence>
<dbReference type="InterPro" id="IPR011050">
    <property type="entry name" value="Pectin_lyase_fold/virulence"/>
</dbReference>
<dbReference type="InterPro" id="IPR006501">
    <property type="entry name" value="Pectinesterase_inhib_dom"/>
</dbReference>
<dbReference type="SUPFAM" id="SSF51126">
    <property type="entry name" value="Pectin lyase-like"/>
    <property type="match status" value="1"/>
</dbReference>
<dbReference type="AlphaFoldDB" id="A0A835IBC3"/>
<comment type="catalytic activity">
    <reaction evidence="7">
        <text>[(1-&gt;4)-alpha-D-galacturonosyl methyl ester](n) + n H2O = [(1-&gt;4)-alpha-D-galacturonosyl](n) + n methanol + n H(+)</text>
        <dbReference type="Rhea" id="RHEA:22380"/>
        <dbReference type="Rhea" id="RHEA-COMP:14570"/>
        <dbReference type="Rhea" id="RHEA-COMP:14573"/>
        <dbReference type="ChEBI" id="CHEBI:15377"/>
        <dbReference type="ChEBI" id="CHEBI:15378"/>
        <dbReference type="ChEBI" id="CHEBI:17790"/>
        <dbReference type="ChEBI" id="CHEBI:140522"/>
        <dbReference type="ChEBI" id="CHEBI:140523"/>
        <dbReference type="EC" id="3.1.1.11"/>
    </reaction>
</comment>
<accession>A0A835IBC3</accession>
<dbReference type="Gene3D" id="1.20.140.40">
    <property type="entry name" value="Invertase/pectin methylesterase inhibitor family protein"/>
    <property type="match status" value="1"/>
</dbReference>
<keyword evidence="7" id="KW-0732">Signal</keyword>
<dbReference type="Pfam" id="PF04043">
    <property type="entry name" value="PMEI"/>
    <property type="match status" value="1"/>
</dbReference>
<evidence type="ECO:0000256" key="3">
    <source>
        <dbReference type="ARBA" id="ARBA00007786"/>
    </source>
</evidence>
<comment type="similarity">
    <text evidence="3">In the C-terminal section; belongs to the pectinesterase family.</text>
</comment>
<dbReference type="InterPro" id="IPR012334">
    <property type="entry name" value="Pectin_lyas_fold"/>
</dbReference>
<organism evidence="9 10">
    <name type="scientific">Coptis chinensis</name>
    <dbReference type="NCBI Taxonomy" id="261450"/>
    <lineage>
        <taxon>Eukaryota</taxon>
        <taxon>Viridiplantae</taxon>
        <taxon>Streptophyta</taxon>
        <taxon>Embryophyta</taxon>
        <taxon>Tracheophyta</taxon>
        <taxon>Spermatophyta</taxon>
        <taxon>Magnoliopsida</taxon>
        <taxon>Ranunculales</taxon>
        <taxon>Ranunculaceae</taxon>
        <taxon>Coptidoideae</taxon>
        <taxon>Coptis</taxon>
    </lineage>
</organism>
<dbReference type="OrthoDB" id="2019149at2759"/>
<evidence type="ECO:0000259" key="8">
    <source>
        <dbReference type="SMART" id="SM00856"/>
    </source>
</evidence>
<dbReference type="UniPathway" id="UPA00545">
    <property type="reaction ID" value="UER00823"/>
</dbReference>
<dbReference type="PANTHER" id="PTHR31707">
    <property type="entry name" value="PECTINESTERASE"/>
    <property type="match status" value="1"/>
</dbReference>
<dbReference type="Proteomes" id="UP000631114">
    <property type="component" value="Unassembled WGS sequence"/>
</dbReference>
<comment type="pathway">
    <text evidence="1 7">Glycan metabolism; pectin degradation; 2-dehydro-3-deoxy-D-gluconate from pectin: step 1/5.</text>
</comment>
<keyword evidence="4 7" id="KW-0378">Hydrolase</keyword>
<protein>
    <recommendedName>
        <fullName evidence="7">Pectinesterase</fullName>
        <ecNumber evidence="7">3.1.1.11</ecNumber>
    </recommendedName>
</protein>
<proteinExistence type="inferred from homology"/>
<dbReference type="InterPro" id="IPR033131">
    <property type="entry name" value="Pectinesterase_Asp_AS"/>
</dbReference>
<dbReference type="GO" id="GO:0004857">
    <property type="term" value="F:enzyme inhibitor activity"/>
    <property type="evidence" value="ECO:0007669"/>
    <property type="project" value="InterPro"/>
</dbReference>
<feature type="domain" description="Pectinesterase inhibitor" evidence="8">
    <location>
        <begin position="25"/>
        <end position="166"/>
    </location>
</feature>
<feature type="signal peptide" evidence="7">
    <location>
        <begin position="1"/>
        <end position="26"/>
    </location>
</feature>
<dbReference type="GO" id="GO:0042545">
    <property type="term" value="P:cell wall modification"/>
    <property type="evidence" value="ECO:0007669"/>
    <property type="project" value="UniProtKB-UniRule"/>
</dbReference>
<feature type="chain" id="PRO_5033097243" description="Pectinesterase" evidence="7">
    <location>
        <begin position="27"/>
        <end position="523"/>
    </location>
</feature>
<dbReference type="InterPro" id="IPR035513">
    <property type="entry name" value="Invertase/methylesterase_inhib"/>
</dbReference>
<dbReference type="EMBL" id="JADFTS010000003">
    <property type="protein sequence ID" value="KAF9614039.1"/>
    <property type="molecule type" value="Genomic_DNA"/>
</dbReference>
<dbReference type="FunFam" id="2.160.20.10:FF:000001">
    <property type="entry name" value="Pectinesterase"/>
    <property type="match status" value="1"/>
</dbReference>
<dbReference type="SUPFAM" id="SSF101148">
    <property type="entry name" value="Plant invertase/pectin methylesterase inhibitor"/>
    <property type="match status" value="1"/>
</dbReference>
<evidence type="ECO:0000256" key="5">
    <source>
        <dbReference type="ARBA" id="ARBA00023085"/>
    </source>
</evidence>
<evidence type="ECO:0000256" key="7">
    <source>
        <dbReference type="RuleBase" id="RU000589"/>
    </source>
</evidence>
<dbReference type="PROSITE" id="PS00503">
    <property type="entry name" value="PECTINESTERASE_2"/>
    <property type="match status" value="1"/>
</dbReference>
<dbReference type="EC" id="3.1.1.11" evidence="7"/>
<dbReference type="InterPro" id="IPR000070">
    <property type="entry name" value="Pectinesterase_cat"/>
</dbReference>